<feature type="non-terminal residue" evidence="1">
    <location>
        <position position="97"/>
    </location>
</feature>
<accession>B7PCG1</accession>
<dbReference type="PANTHER" id="PTHR30575">
    <property type="entry name" value="PEPTIDASE M20"/>
    <property type="match status" value="1"/>
</dbReference>
<reference evidence="2" key="2">
    <citation type="submission" date="2020-05" db="UniProtKB">
        <authorList>
            <consortium name="EnsemblMetazoa"/>
        </authorList>
    </citation>
    <scope>IDENTIFICATION</scope>
    <source>
        <strain evidence="2">wikel</strain>
    </source>
</reference>
<dbReference type="AlphaFoldDB" id="B7PCG1"/>
<dbReference type="STRING" id="6945.B7PCG1"/>
<evidence type="ECO:0000313" key="1">
    <source>
        <dbReference type="EMBL" id="EEC04283.1"/>
    </source>
</evidence>
<keyword evidence="3" id="KW-1185">Reference proteome</keyword>
<dbReference type="InParanoid" id="B7PCG1"/>
<gene>
    <name evidence="1" type="ORF">IscW_ISCW017205</name>
</gene>
<sequence length="97" mass="10295">VVVLGTPAEETEQGKVDLLRGGAFDDADIALMAHPSRTNSAYASTYALLQIGVEYEGRPSHAGIKPWDGVNALDAAVGAYVNVGLLRQQMKPDVRIS</sequence>
<dbReference type="Gene3D" id="3.40.630.10">
    <property type="entry name" value="Zn peptidases"/>
    <property type="match status" value="1"/>
</dbReference>
<dbReference type="EnsemblMetazoa" id="ISCW017205-RA">
    <property type="protein sequence ID" value="ISCW017205-PA"/>
    <property type="gene ID" value="ISCW017205"/>
</dbReference>
<proteinExistence type="predicted"/>
<dbReference type="EMBL" id="ABJB010145514">
    <property type="status" value="NOT_ANNOTATED_CDS"/>
    <property type="molecule type" value="Genomic_DNA"/>
</dbReference>
<dbReference type="EMBL" id="DS683747">
    <property type="protein sequence ID" value="EEC04283.1"/>
    <property type="molecule type" value="Genomic_DNA"/>
</dbReference>
<dbReference type="EMBL" id="ABJB010533077">
    <property type="status" value="NOT_ANNOTATED_CDS"/>
    <property type="molecule type" value="Genomic_DNA"/>
</dbReference>
<evidence type="ECO:0000313" key="3">
    <source>
        <dbReference type="Proteomes" id="UP000001555"/>
    </source>
</evidence>
<dbReference type="SUPFAM" id="SSF53187">
    <property type="entry name" value="Zn-dependent exopeptidases"/>
    <property type="match status" value="1"/>
</dbReference>
<dbReference type="InterPro" id="IPR052030">
    <property type="entry name" value="Peptidase_M20/M20A_hydrolases"/>
</dbReference>
<dbReference type="Gene3D" id="3.30.70.360">
    <property type="match status" value="1"/>
</dbReference>
<organism>
    <name type="scientific">Ixodes scapularis</name>
    <name type="common">Black-legged tick</name>
    <name type="synonym">Deer tick</name>
    <dbReference type="NCBI Taxonomy" id="6945"/>
    <lineage>
        <taxon>Eukaryota</taxon>
        <taxon>Metazoa</taxon>
        <taxon>Ecdysozoa</taxon>
        <taxon>Arthropoda</taxon>
        <taxon>Chelicerata</taxon>
        <taxon>Arachnida</taxon>
        <taxon>Acari</taxon>
        <taxon>Parasitiformes</taxon>
        <taxon>Ixodida</taxon>
        <taxon>Ixodoidea</taxon>
        <taxon>Ixodidae</taxon>
        <taxon>Ixodinae</taxon>
        <taxon>Ixodes</taxon>
    </lineage>
</organism>
<reference evidence="1 3" key="1">
    <citation type="submission" date="2008-03" db="EMBL/GenBank/DDBJ databases">
        <title>Annotation of Ixodes scapularis.</title>
        <authorList>
            <consortium name="Ixodes scapularis Genome Project Consortium"/>
            <person name="Caler E."/>
            <person name="Hannick L.I."/>
            <person name="Bidwell S."/>
            <person name="Joardar V."/>
            <person name="Thiagarajan M."/>
            <person name="Amedeo P."/>
            <person name="Galinsky K.J."/>
            <person name="Schobel S."/>
            <person name="Inman J."/>
            <person name="Hostetler J."/>
            <person name="Miller J."/>
            <person name="Hammond M."/>
            <person name="Megy K."/>
            <person name="Lawson D."/>
            <person name="Kodira C."/>
            <person name="Sutton G."/>
            <person name="Meyer J."/>
            <person name="Hill C.A."/>
            <person name="Birren B."/>
            <person name="Nene V."/>
            <person name="Collins F."/>
            <person name="Alarcon-Chaidez F."/>
            <person name="Wikel S."/>
            <person name="Strausberg R."/>
        </authorList>
    </citation>
    <scope>NUCLEOTIDE SEQUENCE [LARGE SCALE GENOMIC DNA]</scope>
    <source>
        <strain evidence="3">Wikel</strain>
        <strain evidence="1">Wikel colony</strain>
    </source>
</reference>
<protein>
    <submittedName>
        <fullName evidence="1 2">Uncharacterized protein</fullName>
    </submittedName>
</protein>
<dbReference type="PaxDb" id="6945-B7PCG1"/>
<feature type="non-terminal residue" evidence="1">
    <location>
        <position position="1"/>
    </location>
</feature>
<dbReference type="PANTHER" id="PTHR30575:SF0">
    <property type="entry name" value="XAA-ARG DIPEPTIDASE"/>
    <property type="match status" value="1"/>
</dbReference>
<dbReference type="VEuPathDB" id="VectorBase:ISCI017205"/>
<dbReference type="VEuPathDB" id="VectorBase:ISCW017205"/>
<dbReference type="HOGENOM" id="CLU_2352562_0_0_1"/>
<name>B7PCG1_IXOSC</name>
<dbReference type="Proteomes" id="UP000001555">
    <property type="component" value="Unassembled WGS sequence"/>
</dbReference>
<evidence type="ECO:0000313" key="2">
    <source>
        <dbReference type="EnsemblMetazoa" id="ISCW017205-PA"/>
    </source>
</evidence>